<dbReference type="AlphaFoldDB" id="A0AAD6YZ27"/>
<evidence type="ECO:0000313" key="1">
    <source>
        <dbReference type="EMBL" id="KAJ7301930.1"/>
    </source>
</evidence>
<keyword evidence="2" id="KW-1185">Reference proteome</keyword>
<protein>
    <submittedName>
        <fullName evidence="1">Uncharacterized protein</fullName>
    </submittedName>
</protein>
<name>A0AAD6YZ27_9AGAR</name>
<organism evidence="1 2">
    <name type="scientific">Mycena albidolilacea</name>
    <dbReference type="NCBI Taxonomy" id="1033008"/>
    <lineage>
        <taxon>Eukaryota</taxon>
        <taxon>Fungi</taxon>
        <taxon>Dikarya</taxon>
        <taxon>Basidiomycota</taxon>
        <taxon>Agaricomycotina</taxon>
        <taxon>Agaricomycetes</taxon>
        <taxon>Agaricomycetidae</taxon>
        <taxon>Agaricales</taxon>
        <taxon>Marasmiineae</taxon>
        <taxon>Mycenaceae</taxon>
        <taxon>Mycena</taxon>
    </lineage>
</organism>
<dbReference type="EMBL" id="JARIHO010000123">
    <property type="protein sequence ID" value="KAJ7301930.1"/>
    <property type="molecule type" value="Genomic_DNA"/>
</dbReference>
<evidence type="ECO:0000313" key="2">
    <source>
        <dbReference type="Proteomes" id="UP001218218"/>
    </source>
</evidence>
<sequence>MSMAGGRFSSLLLSFLAALVFIFALGFAGSALALGFAGSALALGFAGTSALAVLQGRPLPRFAGGEVSSASELARFQVEFTASTDASVMVSGAAKGDEWPWNCSRDMYSAGGGTMYGP</sequence>
<gene>
    <name evidence="1" type="ORF">DFH08DRAFT_827037</name>
</gene>
<accession>A0AAD6YZ27</accession>
<dbReference type="Proteomes" id="UP001218218">
    <property type="component" value="Unassembled WGS sequence"/>
</dbReference>
<reference evidence="1" key="1">
    <citation type="submission" date="2023-03" db="EMBL/GenBank/DDBJ databases">
        <title>Massive genome expansion in bonnet fungi (Mycena s.s.) driven by repeated elements and novel gene families across ecological guilds.</title>
        <authorList>
            <consortium name="Lawrence Berkeley National Laboratory"/>
            <person name="Harder C.B."/>
            <person name="Miyauchi S."/>
            <person name="Viragh M."/>
            <person name="Kuo A."/>
            <person name="Thoen E."/>
            <person name="Andreopoulos B."/>
            <person name="Lu D."/>
            <person name="Skrede I."/>
            <person name="Drula E."/>
            <person name="Henrissat B."/>
            <person name="Morin E."/>
            <person name="Kohler A."/>
            <person name="Barry K."/>
            <person name="LaButti K."/>
            <person name="Morin E."/>
            <person name="Salamov A."/>
            <person name="Lipzen A."/>
            <person name="Mereny Z."/>
            <person name="Hegedus B."/>
            <person name="Baldrian P."/>
            <person name="Stursova M."/>
            <person name="Weitz H."/>
            <person name="Taylor A."/>
            <person name="Grigoriev I.V."/>
            <person name="Nagy L.G."/>
            <person name="Martin F."/>
            <person name="Kauserud H."/>
        </authorList>
    </citation>
    <scope>NUCLEOTIDE SEQUENCE</scope>
    <source>
        <strain evidence="1">CBHHK002</strain>
    </source>
</reference>
<proteinExistence type="predicted"/>
<comment type="caution">
    <text evidence="1">The sequence shown here is derived from an EMBL/GenBank/DDBJ whole genome shotgun (WGS) entry which is preliminary data.</text>
</comment>